<protein>
    <submittedName>
        <fullName evidence="1">Uncharacterized protein</fullName>
    </submittedName>
</protein>
<evidence type="ECO:0000313" key="1">
    <source>
        <dbReference type="EMBL" id="GFT97034.1"/>
    </source>
</evidence>
<dbReference type="EMBL" id="BMAW01122014">
    <property type="protein sequence ID" value="GFT97034.1"/>
    <property type="molecule type" value="Genomic_DNA"/>
</dbReference>
<proteinExistence type="predicted"/>
<feature type="non-terminal residue" evidence="1">
    <location>
        <position position="1"/>
    </location>
</feature>
<keyword evidence="2" id="KW-1185">Reference proteome</keyword>
<gene>
    <name evidence="1" type="ORF">NPIL_549751</name>
</gene>
<organism evidence="1 2">
    <name type="scientific">Nephila pilipes</name>
    <name type="common">Giant wood spider</name>
    <name type="synonym">Nephila maculata</name>
    <dbReference type="NCBI Taxonomy" id="299642"/>
    <lineage>
        <taxon>Eukaryota</taxon>
        <taxon>Metazoa</taxon>
        <taxon>Ecdysozoa</taxon>
        <taxon>Arthropoda</taxon>
        <taxon>Chelicerata</taxon>
        <taxon>Arachnida</taxon>
        <taxon>Araneae</taxon>
        <taxon>Araneomorphae</taxon>
        <taxon>Entelegynae</taxon>
        <taxon>Araneoidea</taxon>
        <taxon>Nephilidae</taxon>
        <taxon>Nephila</taxon>
    </lineage>
</organism>
<sequence length="64" mass="7403">NCRSLPIRRDFPNYWFRRLPAGVTTMMDRRVINGRALERNTIARLAGAFLPLDAVYGFCATRED</sequence>
<comment type="caution">
    <text evidence="1">The sequence shown here is derived from an EMBL/GenBank/DDBJ whole genome shotgun (WGS) entry which is preliminary data.</text>
</comment>
<name>A0A8X6Q5Q5_NEPPI</name>
<dbReference type="Proteomes" id="UP000887013">
    <property type="component" value="Unassembled WGS sequence"/>
</dbReference>
<evidence type="ECO:0000313" key="2">
    <source>
        <dbReference type="Proteomes" id="UP000887013"/>
    </source>
</evidence>
<dbReference type="AlphaFoldDB" id="A0A8X6Q5Q5"/>
<reference evidence="1" key="1">
    <citation type="submission" date="2020-08" db="EMBL/GenBank/DDBJ databases">
        <title>Multicomponent nature underlies the extraordinary mechanical properties of spider dragline silk.</title>
        <authorList>
            <person name="Kono N."/>
            <person name="Nakamura H."/>
            <person name="Mori M."/>
            <person name="Yoshida Y."/>
            <person name="Ohtoshi R."/>
            <person name="Malay A.D."/>
            <person name="Moran D.A.P."/>
            <person name="Tomita M."/>
            <person name="Numata K."/>
            <person name="Arakawa K."/>
        </authorList>
    </citation>
    <scope>NUCLEOTIDE SEQUENCE</scope>
</reference>
<accession>A0A8X6Q5Q5</accession>